<dbReference type="PANTHER" id="PTHR18866">
    <property type="entry name" value="CARBOXYLASE:PYRUVATE/ACETYL-COA/PROPIONYL-COA CARBOXYLASE"/>
    <property type="match status" value="1"/>
</dbReference>
<dbReference type="FunFam" id="2.40.50.100:FF:000003">
    <property type="entry name" value="Acetyl-CoA carboxylase biotin carboxyl carrier protein"/>
    <property type="match status" value="1"/>
</dbReference>
<evidence type="ECO:0000256" key="1">
    <source>
        <dbReference type="ARBA" id="ARBA00001953"/>
    </source>
</evidence>
<dbReference type="GO" id="GO:0005524">
    <property type="term" value="F:ATP binding"/>
    <property type="evidence" value="ECO:0007669"/>
    <property type="project" value="UniProtKB-UniRule"/>
</dbReference>
<dbReference type="FunFam" id="3.40.50.20:FF:000010">
    <property type="entry name" value="Propionyl-CoA carboxylase subunit alpha"/>
    <property type="match status" value="1"/>
</dbReference>
<dbReference type="InterPro" id="IPR011054">
    <property type="entry name" value="Rudment_hybrid_motif"/>
</dbReference>
<keyword evidence="3 7" id="KW-0547">Nucleotide-binding</keyword>
<dbReference type="SUPFAM" id="SSF51246">
    <property type="entry name" value="Rudiment single hybrid motif"/>
    <property type="match status" value="1"/>
</dbReference>
<dbReference type="PANTHER" id="PTHR18866:SF126">
    <property type="entry name" value="BIOTIN CARBOXYLASE"/>
    <property type="match status" value="1"/>
</dbReference>
<dbReference type="Proteomes" id="UP000321571">
    <property type="component" value="Unassembled WGS sequence"/>
</dbReference>
<dbReference type="PROSITE" id="PS50968">
    <property type="entry name" value="BIOTINYL_LIPOYL"/>
    <property type="match status" value="1"/>
</dbReference>
<dbReference type="SUPFAM" id="SSF51230">
    <property type="entry name" value="Single hybrid motif"/>
    <property type="match status" value="1"/>
</dbReference>
<evidence type="ECO:0000256" key="5">
    <source>
        <dbReference type="ARBA" id="ARBA00023267"/>
    </source>
</evidence>
<evidence type="ECO:0000313" key="11">
    <source>
        <dbReference type="EMBL" id="TXL57458.1"/>
    </source>
</evidence>
<comment type="catalytic activity">
    <reaction evidence="6">
        <text>N(6)-biotinyl-L-lysyl-[protein] + hydrogencarbonate + ATP = N(6)-carboxybiotinyl-L-lysyl-[protein] + ADP + phosphate + H(+)</text>
        <dbReference type="Rhea" id="RHEA:13501"/>
        <dbReference type="Rhea" id="RHEA-COMP:10505"/>
        <dbReference type="Rhea" id="RHEA-COMP:10506"/>
        <dbReference type="ChEBI" id="CHEBI:15378"/>
        <dbReference type="ChEBI" id="CHEBI:17544"/>
        <dbReference type="ChEBI" id="CHEBI:30616"/>
        <dbReference type="ChEBI" id="CHEBI:43474"/>
        <dbReference type="ChEBI" id="CHEBI:83144"/>
        <dbReference type="ChEBI" id="CHEBI:83145"/>
        <dbReference type="ChEBI" id="CHEBI:456216"/>
        <dbReference type="EC" id="6.3.4.14"/>
    </reaction>
    <physiologicalReaction direction="left-to-right" evidence="6">
        <dbReference type="Rhea" id="RHEA:13502"/>
    </physiologicalReaction>
</comment>
<evidence type="ECO:0000256" key="4">
    <source>
        <dbReference type="ARBA" id="ARBA00022840"/>
    </source>
</evidence>
<dbReference type="Pfam" id="PF00364">
    <property type="entry name" value="Biotin_lipoyl"/>
    <property type="match status" value="1"/>
</dbReference>
<dbReference type="Gene3D" id="3.30.470.20">
    <property type="entry name" value="ATP-grasp fold, B domain"/>
    <property type="match status" value="1"/>
</dbReference>
<dbReference type="PROSITE" id="PS00188">
    <property type="entry name" value="BIOTIN"/>
    <property type="match status" value="1"/>
</dbReference>
<evidence type="ECO:0000259" key="9">
    <source>
        <dbReference type="PROSITE" id="PS50975"/>
    </source>
</evidence>
<dbReference type="SMART" id="SM00878">
    <property type="entry name" value="Biotin_carb_C"/>
    <property type="match status" value="1"/>
</dbReference>
<comment type="cofactor">
    <cofactor evidence="1">
        <name>biotin</name>
        <dbReference type="ChEBI" id="CHEBI:57586"/>
    </cofactor>
</comment>
<dbReference type="Pfam" id="PF00289">
    <property type="entry name" value="Biotin_carb_N"/>
    <property type="match status" value="1"/>
</dbReference>
<dbReference type="AlphaFoldDB" id="A0A5C8NFY2"/>
<dbReference type="InterPro" id="IPR005481">
    <property type="entry name" value="BC-like_N"/>
</dbReference>
<dbReference type="InterPro" id="IPR005479">
    <property type="entry name" value="CPAse_ATP-bd"/>
</dbReference>
<dbReference type="SUPFAM" id="SSF56059">
    <property type="entry name" value="Glutathione synthetase ATP-binding domain-like"/>
    <property type="match status" value="1"/>
</dbReference>
<feature type="domain" description="ATP-grasp" evidence="9">
    <location>
        <begin position="119"/>
        <end position="309"/>
    </location>
</feature>
<dbReference type="Pfam" id="PF02785">
    <property type="entry name" value="Biotin_carb_C"/>
    <property type="match status" value="1"/>
</dbReference>
<dbReference type="InterPro" id="IPR016185">
    <property type="entry name" value="PreATP-grasp_dom_sf"/>
</dbReference>
<dbReference type="InterPro" id="IPR050856">
    <property type="entry name" value="Biotin_carboxylase_complex"/>
</dbReference>
<name>A0A5C8NFY2_9ACTN</name>
<feature type="domain" description="Lipoyl-binding" evidence="8">
    <location>
        <begin position="538"/>
        <end position="612"/>
    </location>
</feature>
<evidence type="ECO:0000256" key="3">
    <source>
        <dbReference type="ARBA" id="ARBA00022741"/>
    </source>
</evidence>
<dbReference type="PROSITE" id="PS50979">
    <property type="entry name" value="BC"/>
    <property type="match status" value="1"/>
</dbReference>
<dbReference type="PROSITE" id="PS50975">
    <property type="entry name" value="ATP_GRASP"/>
    <property type="match status" value="1"/>
</dbReference>
<evidence type="ECO:0000256" key="2">
    <source>
        <dbReference type="ARBA" id="ARBA00022598"/>
    </source>
</evidence>
<keyword evidence="5" id="KW-0092">Biotin</keyword>
<dbReference type="InterPro" id="IPR005482">
    <property type="entry name" value="Biotin_COase_C"/>
</dbReference>
<dbReference type="SUPFAM" id="SSF52440">
    <property type="entry name" value="PreATP-grasp domain"/>
    <property type="match status" value="1"/>
</dbReference>
<dbReference type="OrthoDB" id="9760256at2"/>
<evidence type="ECO:0000256" key="6">
    <source>
        <dbReference type="ARBA" id="ARBA00048501"/>
    </source>
</evidence>
<dbReference type="GO" id="GO:0004075">
    <property type="term" value="F:biotin carboxylase activity"/>
    <property type="evidence" value="ECO:0007669"/>
    <property type="project" value="UniProtKB-EC"/>
</dbReference>
<protein>
    <submittedName>
        <fullName evidence="11">ATP-grasp domain-containing protein</fullName>
    </submittedName>
</protein>
<dbReference type="EMBL" id="VDUX01000007">
    <property type="protein sequence ID" value="TXL57458.1"/>
    <property type="molecule type" value="Genomic_DNA"/>
</dbReference>
<dbReference type="InterPro" id="IPR011761">
    <property type="entry name" value="ATP-grasp"/>
</dbReference>
<dbReference type="PROSITE" id="PS00866">
    <property type="entry name" value="CPSASE_1"/>
    <property type="match status" value="1"/>
</dbReference>
<evidence type="ECO:0000313" key="12">
    <source>
        <dbReference type="Proteomes" id="UP000321571"/>
    </source>
</evidence>
<comment type="caution">
    <text evidence="11">The sequence shown here is derived from an EMBL/GenBank/DDBJ whole genome shotgun (WGS) entry which is preliminary data.</text>
</comment>
<evidence type="ECO:0000256" key="7">
    <source>
        <dbReference type="PROSITE-ProRule" id="PRU00409"/>
    </source>
</evidence>
<evidence type="ECO:0000259" key="10">
    <source>
        <dbReference type="PROSITE" id="PS50979"/>
    </source>
</evidence>
<dbReference type="GO" id="GO:0046872">
    <property type="term" value="F:metal ion binding"/>
    <property type="evidence" value="ECO:0007669"/>
    <property type="project" value="InterPro"/>
</dbReference>
<accession>A0A5C8NFY2</accession>
<dbReference type="InterPro" id="IPR000089">
    <property type="entry name" value="Biotin_lipoyl"/>
</dbReference>
<sequence>MSFSSVLIANRGEIARRVIRACSERGLRSIAVYSEADADAAFVREADHAVLIGPASPLHSYLDVERILAAAKESGAEAVHPGYGFLSERADFARAVADAGLVWIGPSADVIEVMGRKDRARELAERAGVPVTARFDEGDVPADAYPVLVKAAAGGGGKGMHVVRDPADLEAAIATARREASSAFGDDTLLIETYVERGKHVEVQVLADAAGNVVALADRDCSAQRRHQKIVEEAPAPFLDASVHAKLRDASIALCKEVGYTNAGTVEYLVTPDGNAYFLEMNTRLQVEHPVTEEVTGIDLVQAQLDVAAGRSLQVTQDEVEVRGHAIEVRVYAEDPYAGFLPQSGTIDGLVWPDDARIEAAFDGPGVVTTSYDPMVAKIIVHGADREAARLRLIDALDEAAVFGLVTNLGFARRLVASPEFAAGEVHTSWLDGDEAAALLEPPPLPVEAMRVAADVLAAGPADPSPFALADGWRSAGPSAARRVALMDLDGVSHWVDAVVETPHALWHKHASGAVTVVWQGQPWVLTPPDPMRQGRDHSLAGDAEVTAPMPGTVLSIDVVQGDTVTAGQRLGTVEAMKMELALTAPHDGVVTEVEAKTGDQVKLGQHLLTVEASES</sequence>
<gene>
    <name evidence="11" type="ORF">FHP06_13855</name>
</gene>
<dbReference type="InterPro" id="IPR011053">
    <property type="entry name" value="Single_hybrid_motif"/>
</dbReference>
<feature type="domain" description="Biotin carboxylation" evidence="10">
    <location>
        <begin position="2"/>
        <end position="436"/>
    </location>
</feature>
<keyword evidence="2" id="KW-0436">Ligase</keyword>
<dbReference type="InterPro" id="IPR011764">
    <property type="entry name" value="Biotin_carboxylation_dom"/>
</dbReference>
<dbReference type="InterPro" id="IPR001882">
    <property type="entry name" value="Biotin_BS"/>
</dbReference>
<proteinExistence type="predicted"/>
<reference evidence="11 12" key="1">
    <citation type="submission" date="2019-06" db="EMBL/GenBank/DDBJ databases">
        <title>Aeromicrobium sp. nov., isolated from a maize field.</title>
        <authorList>
            <person name="Lin S.-Y."/>
            <person name="Tsai C.-F."/>
            <person name="Young C.-C."/>
        </authorList>
    </citation>
    <scope>NUCLEOTIDE SEQUENCE [LARGE SCALE GENOMIC DNA]</scope>
    <source>
        <strain evidence="11 12">CC-CFT486</strain>
    </source>
</reference>
<evidence type="ECO:0000259" key="8">
    <source>
        <dbReference type="PROSITE" id="PS50968"/>
    </source>
</evidence>
<keyword evidence="4 7" id="KW-0067">ATP-binding</keyword>
<dbReference type="Pfam" id="PF02786">
    <property type="entry name" value="CPSase_L_D2"/>
    <property type="match status" value="1"/>
</dbReference>
<organism evidence="11 12">
    <name type="scientific">Aeromicrobium terrae</name>
    <dbReference type="NCBI Taxonomy" id="2498846"/>
    <lineage>
        <taxon>Bacteria</taxon>
        <taxon>Bacillati</taxon>
        <taxon>Actinomycetota</taxon>
        <taxon>Actinomycetes</taxon>
        <taxon>Propionibacteriales</taxon>
        <taxon>Nocardioidaceae</taxon>
        <taxon>Aeromicrobium</taxon>
    </lineage>
</organism>
<dbReference type="Gene3D" id="2.40.50.100">
    <property type="match status" value="1"/>
</dbReference>
<keyword evidence="12" id="KW-1185">Reference proteome</keyword>
<dbReference type="RefSeq" id="WP_147687391.1">
    <property type="nucleotide sequence ID" value="NZ_VDUX01000007.1"/>
</dbReference>
<dbReference type="CDD" id="cd06850">
    <property type="entry name" value="biotinyl_domain"/>
    <property type="match status" value="1"/>
</dbReference>
<dbReference type="PROSITE" id="PS00867">
    <property type="entry name" value="CPSASE_2"/>
    <property type="match status" value="1"/>
</dbReference>